<dbReference type="SUPFAM" id="SSF53098">
    <property type="entry name" value="Ribonuclease H-like"/>
    <property type="match status" value="2"/>
</dbReference>
<dbReference type="InterPro" id="IPR043128">
    <property type="entry name" value="Rev_trsase/Diguanyl_cyclase"/>
</dbReference>
<dbReference type="InterPro" id="IPR012337">
    <property type="entry name" value="RNaseH-like_sf"/>
</dbReference>
<dbReference type="CDD" id="cd09279">
    <property type="entry name" value="RNase_HI_like"/>
    <property type="match status" value="1"/>
</dbReference>
<feature type="domain" description="Integrase catalytic" evidence="4">
    <location>
        <begin position="1203"/>
        <end position="1367"/>
    </location>
</feature>
<evidence type="ECO:0000313" key="6">
    <source>
        <dbReference type="Proteomes" id="UP000280104"/>
    </source>
</evidence>
<evidence type="ECO:0000313" key="5">
    <source>
        <dbReference type="EMBL" id="SPT20081.1"/>
    </source>
</evidence>
<dbReference type="PANTHER" id="PTHR37984:SF5">
    <property type="entry name" value="PROTEIN NYNRIN-LIKE"/>
    <property type="match status" value="1"/>
</dbReference>
<dbReference type="Pfam" id="PF13456">
    <property type="entry name" value="RVT_3"/>
    <property type="match status" value="1"/>
</dbReference>
<proteinExistence type="predicted"/>
<evidence type="ECO:0000259" key="4">
    <source>
        <dbReference type="PROSITE" id="PS50994"/>
    </source>
</evidence>
<dbReference type="GO" id="GO:0004523">
    <property type="term" value="F:RNA-DNA hybrid ribonuclease activity"/>
    <property type="evidence" value="ECO:0007669"/>
    <property type="project" value="InterPro"/>
</dbReference>
<dbReference type="Pfam" id="PF00078">
    <property type="entry name" value="RVT_1"/>
    <property type="match status" value="1"/>
</dbReference>
<evidence type="ECO:0000259" key="3">
    <source>
        <dbReference type="PROSITE" id="PS50879"/>
    </source>
</evidence>
<feature type="region of interest" description="Disordered" evidence="2">
    <location>
        <begin position="134"/>
        <end position="188"/>
    </location>
</feature>
<dbReference type="GO" id="GO:0015074">
    <property type="term" value="P:DNA integration"/>
    <property type="evidence" value="ECO:0007669"/>
    <property type="project" value="InterPro"/>
</dbReference>
<keyword evidence="1" id="KW-0511">Multifunctional enzyme</keyword>
<protein>
    <submittedName>
        <fullName evidence="5">Uncharacterized protein</fullName>
    </submittedName>
</protein>
<dbReference type="InterPro" id="IPR036397">
    <property type="entry name" value="RNaseH_sf"/>
</dbReference>
<dbReference type="InterPro" id="IPR000477">
    <property type="entry name" value="RT_dom"/>
</dbReference>
<evidence type="ECO:0000256" key="1">
    <source>
        <dbReference type="ARBA" id="ARBA00023268"/>
    </source>
</evidence>
<dbReference type="Gene3D" id="3.30.70.270">
    <property type="match status" value="2"/>
</dbReference>
<accession>A0A7H4LN92</accession>
<feature type="domain" description="RNase H type-1" evidence="3">
    <location>
        <begin position="834"/>
        <end position="964"/>
    </location>
</feature>
<dbReference type="Gene3D" id="1.10.340.70">
    <property type="match status" value="1"/>
</dbReference>
<reference evidence="5 6" key="1">
    <citation type="submission" date="2018-05" db="EMBL/GenBank/DDBJ databases">
        <authorList>
            <person name="Thind KAUR A."/>
        </authorList>
    </citation>
    <scope>NUCLEOTIDE SEQUENCE [LARGE SCALE GENOMIC DNA]</scope>
</reference>
<dbReference type="InterPro" id="IPR002156">
    <property type="entry name" value="RNaseH_domain"/>
</dbReference>
<dbReference type="Pfam" id="PF17919">
    <property type="entry name" value="RT_RNaseH_2"/>
    <property type="match status" value="1"/>
</dbReference>
<gene>
    <name evidence="5" type="ORF">CAMPLR22A2D_LOCUS4709</name>
</gene>
<name>A0A7H4LN92_WHEAT</name>
<dbReference type="Gene3D" id="3.30.420.10">
    <property type="entry name" value="Ribonuclease H-like superfamily/Ribonuclease H"/>
    <property type="match status" value="2"/>
</dbReference>
<feature type="region of interest" description="Disordered" evidence="2">
    <location>
        <begin position="371"/>
        <end position="394"/>
    </location>
</feature>
<evidence type="ECO:0000256" key="2">
    <source>
        <dbReference type="SAM" id="MobiDB-lite"/>
    </source>
</evidence>
<feature type="region of interest" description="Disordered" evidence="2">
    <location>
        <begin position="984"/>
        <end position="1012"/>
    </location>
</feature>
<feature type="region of interest" description="Disordered" evidence="2">
    <location>
        <begin position="767"/>
        <end position="800"/>
    </location>
</feature>
<dbReference type="SUPFAM" id="SSF56672">
    <property type="entry name" value="DNA/RNA polymerases"/>
    <property type="match status" value="1"/>
</dbReference>
<dbReference type="Gene3D" id="3.10.10.10">
    <property type="entry name" value="HIV Type 1 Reverse Transcriptase, subunit A, domain 1"/>
    <property type="match status" value="1"/>
</dbReference>
<dbReference type="InterPro" id="IPR043502">
    <property type="entry name" value="DNA/RNA_pol_sf"/>
</dbReference>
<dbReference type="CDD" id="cd01647">
    <property type="entry name" value="RT_LTR"/>
    <property type="match status" value="1"/>
</dbReference>
<feature type="compositionally biased region" description="Basic residues" evidence="2">
    <location>
        <begin position="155"/>
        <end position="166"/>
    </location>
</feature>
<dbReference type="GO" id="GO:0003676">
    <property type="term" value="F:nucleic acid binding"/>
    <property type="evidence" value="ECO:0007669"/>
    <property type="project" value="InterPro"/>
</dbReference>
<dbReference type="InterPro" id="IPR041577">
    <property type="entry name" value="RT_RNaseH_2"/>
</dbReference>
<sequence>MKNFKPDVPEKYDGRSHPSEFLSIYTIAVQAAGGWDDKILANYFPLVLKSNVRSWLMHLPDNSISSWAELCHQFVGAFTGGHKPHGQESDLHLLAQKEGEPLRRMREELAIRKIKDVSELYALADKCARAEEGRRLPGEMVGAEGSDSDDSSPTKKNRRRNNKKRQGKEVLAVEQSGDGGGAKAAKDDNSGKEVAACSNCKAVAPADKQDGTNKQYCKIHRTKGHDLQSCKKVEQLVQLQRAEYERRDKEKKLQIPDSELEESGTFQGINPGRSKPKGKITLLVTFGSELNYRTERVTFDVADFPLPYNGIIGRPALAKFMAASHYAYNMLKMPGPISVITVHGDKKDALICADKIYREAAAVADRAPLAAAAPEAKKKTKPGKCSGAHSGNRASSECCATVEDAPSSSAGKCKKAMAAPPETKNVPAKEDGTGVIEHHLAVCPHARPVKQRVRKQAVERQEFIAEEIKKLEAAGLVRGVLHPTWLANPVVVRKANGKWRLCIDFTDVNKACPKDPFPLPRIDQIVDSMAGCDLLSFLDAYSGYHQIFMAEEDEEKTAFITPCGTYCFVRMPFGLKNAGSTLARVVHTAFEPQIHRNVEAYMDDIVVKSKDRATLVQDLDETFANLRKINLKLNPEKSVFGVPSGKLLGFFVSQRGIEANPNKIKAIEQIEAPKRVKDVRKLAGCVAALSRFISRSAERTLPFFKILKKAGPMQWTPEAEAALQDLKEYLSSTPILVAPKPQEKLLLYLAATNQVVSAALVAEREADGEPITAASESSDKQRASPANSGPDKDGSAQEEVQKKMVQRPVYFFIAEWTPTPDEETPETSVPAKEVGKEWLMYFDGSFSLQGAGADVLLVAPTGEHLKYMVQMHFPREQATNNTAEYEGLLAGLRIAADLGIRKLIVRGDSQLVVRQVNKDYQSPLMEAYVDEVRKLEERFDSLQMEHIPRSENDIADGLSRCAALKLPVEPGTFVLKLTQPSVTPSLGQSKKRKSALGGHFPAELPGAAAKKIPRTDGEIAEEQPAPADPRVCPVEANAPDKFCSGKLVGGHQAPAGPSIPAVEADVPAAAEMPLVLVVEPQAPAWAQQIVRFLQTGDLPEEPGEAEKVARQSSMYQFLDNELYRRRLNGVKLKCIPREDGQKLLAEIHGGICGHHIGARALVGKAFRQGFFWPTALQDATAQVTKCEACQFHSKQIHQPAQALQTIPLSWPFSVWGLDILGPFPRSVGGFEYLYVAIDKFTKWPEVEPVRKVTAQSAVKFFRSIVCRFGVPNRIITDNGTQFTSHAFMQYVQDLGAKVCFAFVAHPRSNGQAERANAEVLRGLKTRTFDRLHKCGRNWHYSSRKIVFRLLYELLDTSRLCVATIAAK</sequence>
<dbReference type="Pfam" id="PF00665">
    <property type="entry name" value="rve"/>
    <property type="match status" value="1"/>
</dbReference>
<dbReference type="InterPro" id="IPR050951">
    <property type="entry name" value="Retrovirus_Pol_polyprotein"/>
</dbReference>
<dbReference type="Proteomes" id="UP000280104">
    <property type="component" value="Chromosome II"/>
</dbReference>
<dbReference type="PROSITE" id="PS50994">
    <property type="entry name" value="INTEGRASE"/>
    <property type="match status" value="1"/>
</dbReference>
<dbReference type="EMBL" id="LS480641">
    <property type="protein sequence ID" value="SPT20081.1"/>
    <property type="molecule type" value="Genomic_DNA"/>
</dbReference>
<organism evidence="5 6">
    <name type="scientific">Triticum aestivum</name>
    <name type="common">Wheat</name>
    <dbReference type="NCBI Taxonomy" id="4565"/>
    <lineage>
        <taxon>Eukaryota</taxon>
        <taxon>Viridiplantae</taxon>
        <taxon>Streptophyta</taxon>
        <taxon>Embryophyta</taxon>
        <taxon>Tracheophyta</taxon>
        <taxon>Spermatophyta</taxon>
        <taxon>Magnoliopsida</taxon>
        <taxon>Liliopsida</taxon>
        <taxon>Poales</taxon>
        <taxon>Poaceae</taxon>
        <taxon>BOP clade</taxon>
        <taxon>Pooideae</taxon>
        <taxon>Triticodae</taxon>
        <taxon>Triticeae</taxon>
        <taxon>Triticinae</taxon>
        <taxon>Triticum</taxon>
    </lineage>
</organism>
<dbReference type="InterPro" id="IPR001584">
    <property type="entry name" value="Integrase_cat-core"/>
</dbReference>
<feature type="compositionally biased region" description="Basic and acidic residues" evidence="2">
    <location>
        <begin position="790"/>
        <end position="800"/>
    </location>
</feature>
<dbReference type="PANTHER" id="PTHR37984">
    <property type="entry name" value="PROTEIN CBG26694"/>
    <property type="match status" value="1"/>
</dbReference>
<dbReference type="PROSITE" id="PS50879">
    <property type="entry name" value="RNASE_H_1"/>
    <property type="match status" value="1"/>
</dbReference>